<evidence type="ECO:0000259" key="1">
    <source>
        <dbReference type="Pfam" id="PF03819"/>
    </source>
</evidence>
<dbReference type="Proteomes" id="UP000009315">
    <property type="component" value="Unassembled WGS sequence"/>
</dbReference>
<organism evidence="2 3">
    <name type="scientific">Desulforamulus hydrothermalis Lam5 = DSM 18033</name>
    <dbReference type="NCBI Taxonomy" id="1121428"/>
    <lineage>
        <taxon>Bacteria</taxon>
        <taxon>Bacillati</taxon>
        <taxon>Bacillota</taxon>
        <taxon>Clostridia</taxon>
        <taxon>Eubacteriales</taxon>
        <taxon>Peptococcaceae</taxon>
        <taxon>Desulforamulus</taxon>
    </lineage>
</organism>
<evidence type="ECO:0000313" key="2">
    <source>
        <dbReference type="EMBL" id="CCO09194.1"/>
    </source>
</evidence>
<protein>
    <submittedName>
        <fullName evidence="2">MazG nucleotide pyrophosphohydrolase</fullName>
        <ecNumber evidence="2">3.6.1.8</ecNumber>
    </submittedName>
</protein>
<reference evidence="2 3" key="1">
    <citation type="journal article" date="2013" name="Genome Announc.">
        <title>Genome Sequence of the Sulfate-Reducing Bacterium Desulfotomaculum hydrothermale Lam5(T).</title>
        <authorList>
            <person name="Amin O."/>
            <person name="Fardeau M.L."/>
            <person name="Valette O."/>
            <person name="Hirschler-Rea A."/>
            <person name="Barbe V."/>
            <person name="Medigue C."/>
            <person name="Vacherie B."/>
            <person name="Ollivier B."/>
            <person name="Bertin P.N."/>
            <person name="Dolla A."/>
        </authorList>
    </citation>
    <scope>NUCLEOTIDE SEQUENCE [LARGE SCALE GENOMIC DNA]</scope>
    <source>
        <strain evidence="3">Lam5 / DSM 18033</strain>
    </source>
</reference>
<evidence type="ECO:0000313" key="3">
    <source>
        <dbReference type="Proteomes" id="UP000009315"/>
    </source>
</evidence>
<dbReference type="EMBL" id="CAOS01000013">
    <property type="protein sequence ID" value="CCO09194.1"/>
    <property type="molecule type" value="Genomic_DNA"/>
</dbReference>
<proteinExistence type="predicted"/>
<dbReference type="AlphaFoldDB" id="K8E0P5"/>
<dbReference type="PIRSF" id="PIRSF029904">
    <property type="entry name" value="UCP029904_pph"/>
    <property type="match status" value="1"/>
</dbReference>
<dbReference type="PANTHER" id="PTHR42692">
    <property type="entry name" value="NUCLEOTIDE PYROPHOSPHOHYDROLASE"/>
    <property type="match status" value="1"/>
</dbReference>
<dbReference type="Pfam" id="PF03819">
    <property type="entry name" value="MazG"/>
    <property type="match status" value="1"/>
</dbReference>
<dbReference type="RefSeq" id="WP_008413072.1">
    <property type="nucleotide sequence ID" value="NZ_CAOS01000013.1"/>
</dbReference>
<comment type="caution">
    <text evidence="2">The sequence shown here is derived from an EMBL/GenBank/DDBJ whole genome shotgun (WGS) entry which is preliminary data.</text>
</comment>
<dbReference type="PANTHER" id="PTHR42692:SF1">
    <property type="entry name" value="NUCLEOTIDE PYROPHOSPHOHYDROLASE"/>
    <property type="match status" value="1"/>
</dbReference>
<dbReference type="Gene3D" id="1.10.287.1080">
    <property type="entry name" value="MazG-like"/>
    <property type="match status" value="1"/>
</dbReference>
<dbReference type="GO" id="GO:0047693">
    <property type="term" value="F:ATP diphosphatase activity"/>
    <property type="evidence" value="ECO:0007669"/>
    <property type="project" value="UniProtKB-EC"/>
</dbReference>
<dbReference type="CDD" id="cd11531">
    <property type="entry name" value="NTP-PPase_BsYpjD"/>
    <property type="match status" value="1"/>
</dbReference>
<dbReference type="InterPro" id="IPR012359">
    <property type="entry name" value="MazG-related_YpjD"/>
</dbReference>
<keyword evidence="2" id="KW-0378">Hydrolase</keyword>
<dbReference type="EC" id="3.6.1.8" evidence="2"/>
<name>K8E0P5_9FIRM</name>
<sequence>MSLKDMQQDVHRWISQFEEGYWHPLSMLARLTEEVGELAREVNHLYGQKPKKPGEPAGNLALELADILFIVGCFANSLQIDLDKAFQDMMEKYRQRDSHRWTRIKPIEKQAEVPTDD</sequence>
<dbReference type="SUPFAM" id="SSF101386">
    <property type="entry name" value="all-alpha NTP pyrophosphatases"/>
    <property type="match status" value="1"/>
</dbReference>
<dbReference type="InterPro" id="IPR004518">
    <property type="entry name" value="MazG-like_dom"/>
</dbReference>
<accession>K8E0P5</accession>
<feature type="domain" description="NTP pyrophosphohydrolase MazG-like" evidence="1">
    <location>
        <begin position="24"/>
        <end position="101"/>
    </location>
</feature>
<dbReference type="STRING" id="1121428.DESHY_60366"/>
<keyword evidence="3" id="KW-1185">Reference proteome</keyword>
<dbReference type="eggNOG" id="COG1694">
    <property type="taxonomic scope" value="Bacteria"/>
</dbReference>
<gene>
    <name evidence="2" type="primary">mazG</name>
    <name evidence="2" type="ORF">DESHY_60366</name>
</gene>
<dbReference type="OrthoDB" id="9807397at2"/>
<dbReference type="InterPro" id="IPR047046">
    <property type="entry name" value="YpjD/YvdC"/>
</dbReference>